<dbReference type="FunFam" id="3.40.50.720:FF:000410">
    <property type="entry name" value="Peroxisomal multifunctional beta-oxidation protein"/>
    <property type="match status" value="1"/>
</dbReference>
<dbReference type="Gene3D" id="3.40.50.720">
    <property type="entry name" value="NAD(P)-binding Rossmann-like Domain"/>
    <property type="match status" value="2"/>
</dbReference>
<dbReference type="PRINTS" id="PR00080">
    <property type="entry name" value="SDRFAMILY"/>
</dbReference>
<evidence type="ECO:0000313" key="12">
    <source>
        <dbReference type="EMBL" id="PVV02646.1"/>
    </source>
</evidence>
<sequence>MDSSEIRYDGRVAVVTGAGNGLGREYALYYAKRGASVVVNDYGVTLLGDVGSSTAADAVVAEITKNGGKAVANYDSVVEGEKIIQTAMKAFGRVDILVNNAGILRDRTFAKMTDKEWEIVVDVHLHGAFRCTKAAWPIFRNQKYGRIIMTASPAGVYGNFGQSNYSAAKHALIGFSNTLSAEGAKYNITCNTISPLAASRLTETSMTKDLLKYLDPKSVVPVVGFLTHEQTKISGDLIELAGGFVSNARWEVSNGAVFKPDSNFTPASIAAKYGEITSFANPMYPTIRKGVDYLGLMKKASSQSPNPKLSDLRYDGKVVIVTGSGAGLGRIYALAFAKYGAKVVVNDVGRVNGVMSADLVVSEIKKDGGQAVANYDSVENGENVVKTAIDNYGRVDIIINNAGILRDKSFIKMTLKEWYDVYNIHLRGTYKVTKAAWPYFLKQKSGTVINTSSSVGIYGNFGQANYSSCKSAMIGFTKTLAQEGAKHGIRVNCIAPNAGTAMTATIMPQEIVELLKPDYVFPLIGFLCHDSCKDTGKLFQVGSCWAGEVRRQSTQGYVFGPNETYSPESVRGKWNIISDYSIGKVRNSNMSRDFTMYVVQRLMESNPSMKIGEVNKRQAELAASSAKVSKIDVAAARNHKFETKPFSYTQRDVMLYALGIGATRKDLNWVYELSPNFRTFPTFAVLPKFFVGPSVTEFLPKFNPMMLLHGEEFVQIHSPIPTSGTLYVSSEVVDIADKGSGAAVVTRTILKDSNQKPVSEIESTTFIRGLGGFSKLPGFKPVPPAARSPVATFSAPTPKTLPDVTIQQNISPSQAAIYRLSGDYNPLHIDPKMAAMGKFSQPILHGLCSMGFAARHVVQCMAGGDSNNLSAIKVRFSSPVYPGETIQTSMWVSKQDPTVVQFESKVVERNVVVISSALAKLKVPARISIGMPQKL</sequence>
<keyword evidence="4" id="KW-0276">Fatty acid metabolism</keyword>
<dbReference type="FunFam" id="3.40.50.720:FF:000084">
    <property type="entry name" value="Short-chain dehydrogenase reductase"/>
    <property type="match status" value="1"/>
</dbReference>
<dbReference type="SUPFAM" id="SSF54637">
    <property type="entry name" value="Thioesterase/thiol ester dehydrase-isomerase"/>
    <property type="match status" value="2"/>
</dbReference>
<dbReference type="InterPro" id="IPR029069">
    <property type="entry name" value="HotDog_dom_sf"/>
</dbReference>
<dbReference type="CDD" id="cd03448">
    <property type="entry name" value="HDE_HSD"/>
    <property type="match status" value="1"/>
</dbReference>
<dbReference type="InterPro" id="IPR054357">
    <property type="entry name" value="MFE-2_N"/>
</dbReference>
<dbReference type="GO" id="GO:0016491">
    <property type="term" value="F:oxidoreductase activity"/>
    <property type="evidence" value="ECO:0007669"/>
    <property type="project" value="UniProtKB-KW"/>
</dbReference>
<dbReference type="InterPro" id="IPR051687">
    <property type="entry name" value="Peroxisomal_Beta-Oxidation"/>
</dbReference>
<dbReference type="GO" id="GO:0006635">
    <property type="term" value="P:fatty acid beta-oxidation"/>
    <property type="evidence" value="ECO:0007669"/>
    <property type="project" value="UniProtKB-UniPathway"/>
</dbReference>
<dbReference type="PANTHER" id="PTHR45024">
    <property type="entry name" value="DEHYDROGENASES, SHORT CHAIN"/>
    <property type="match status" value="1"/>
</dbReference>
<evidence type="ECO:0000256" key="9">
    <source>
        <dbReference type="ARBA" id="ARBA00023235"/>
    </source>
</evidence>
<dbReference type="Gene3D" id="1.10.287.4290">
    <property type="match status" value="2"/>
</dbReference>
<evidence type="ECO:0000256" key="2">
    <source>
        <dbReference type="ARBA" id="ARBA00005005"/>
    </source>
</evidence>
<evidence type="ECO:0000256" key="10">
    <source>
        <dbReference type="ARBA" id="ARBA00023239"/>
    </source>
</evidence>
<dbReference type="InterPro" id="IPR002539">
    <property type="entry name" value="MaoC-like_dom"/>
</dbReference>
<keyword evidence="7" id="KW-0443">Lipid metabolism</keyword>
<dbReference type="Pfam" id="PF01575">
    <property type="entry name" value="MaoC_dehydratas"/>
    <property type="match status" value="1"/>
</dbReference>
<organism evidence="12 13">
    <name type="scientific">Smittium megazygosporum</name>
    <dbReference type="NCBI Taxonomy" id="133381"/>
    <lineage>
        <taxon>Eukaryota</taxon>
        <taxon>Fungi</taxon>
        <taxon>Fungi incertae sedis</taxon>
        <taxon>Zoopagomycota</taxon>
        <taxon>Kickxellomycotina</taxon>
        <taxon>Harpellomycetes</taxon>
        <taxon>Harpellales</taxon>
        <taxon>Legeriomycetaceae</taxon>
        <taxon>Smittium</taxon>
    </lineage>
</organism>
<comment type="pathway">
    <text evidence="2">Lipid metabolism; fatty acid beta-oxidation.</text>
</comment>
<evidence type="ECO:0000256" key="8">
    <source>
        <dbReference type="ARBA" id="ARBA00023140"/>
    </source>
</evidence>
<dbReference type="InterPro" id="IPR036291">
    <property type="entry name" value="NAD(P)-bd_dom_sf"/>
</dbReference>
<dbReference type="PROSITE" id="PS00061">
    <property type="entry name" value="ADH_SHORT"/>
    <property type="match status" value="2"/>
</dbReference>
<evidence type="ECO:0000313" key="13">
    <source>
        <dbReference type="Proteomes" id="UP000245609"/>
    </source>
</evidence>
<dbReference type="Pfam" id="PF22622">
    <property type="entry name" value="MFE-2_hydrat-2_N"/>
    <property type="match status" value="1"/>
</dbReference>
<dbReference type="EMBL" id="MBFS01000371">
    <property type="protein sequence ID" value="PVV02646.1"/>
    <property type="molecule type" value="Genomic_DNA"/>
</dbReference>
<name>A0A2T9ZDI4_9FUNG</name>
<evidence type="ECO:0000256" key="4">
    <source>
        <dbReference type="ARBA" id="ARBA00022832"/>
    </source>
</evidence>
<dbReference type="InterPro" id="IPR057326">
    <property type="entry name" value="KR_dom"/>
</dbReference>
<dbReference type="STRING" id="133381.A0A2T9ZDI4"/>
<evidence type="ECO:0000256" key="7">
    <source>
        <dbReference type="ARBA" id="ARBA00023098"/>
    </source>
</evidence>
<reference evidence="12 13" key="1">
    <citation type="journal article" date="2018" name="MBio">
        <title>Comparative Genomics Reveals the Core Gene Toolbox for the Fungus-Insect Symbiosis.</title>
        <authorList>
            <person name="Wang Y."/>
            <person name="Stata M."/>
            <person name="Wang W."/>
            <person name="Stajich J.E."/>
            <person name="White M.M."/>
            <person name="Moncalvo J.M."/>
        </authorList>
    </citation>
    <scope>NUCLEOTIDE SEQUENCE [LARGE SCALE GENOMIC DNA]</scope>
    <source>
        <strain evidence="12 13">SC-DP-2</strain>
    </source>
</reference>
<evidence type="ECO:0000256" key="3">
    <source>
        <dbReference type="ARBA" id="ARBA00006484"/>
    </source>
</evidence>
<keyword evidence="6" id="KW-0560">Oxidoreductase</keyword>
<dbReference type="PRINTS" id="PR00081">
    <property type="entry name" value="GDHRDH"/>
</dbReference>
<evidence type="ECO:0000259" key="11">
    <source>
        <dbReference type="SMART" id="SM00822"/>
    </source>
</evidence>
<feature type="domain" description="Ketoreductase" evidence="11">
    <location>
        <begin position="11"/>
        <end position="204"/>
    </location>
</feature>
<dbReference type="CDD" id="cd05353">
    <property type="entry name" value="hydroxyacyl-CoA-like_DH_SDR_c-like"/>
    <property type="match status" value="2"/>
</dbReference>
<protein>
    <recommendedName>
        <fullName evidence="11">Ketoreductase domain-containing protein</fullName>
    </recommendedName>
</protein>
<dbReference type="AlphaFoldDB" id="A0A2T9ZDI4"/>
<dbReference type="SMART" id="SM00822">
    <property type="entry name" value="PKS_KR"/>
    <property type="match status" value="1"/>
</dbReference>
<dbReference type="GO" id="GO:0004300">
    <property type="term" value="F:enoyl-CoA hydratase activity"/>
    <property type="evidence" value="ECO:0007669"/>
    <property type="project" value="UniProtKB-ARBA"/>
</dbReference>
<dbReference type="Pfam" id="PF00106">
    <property type="entry name" value="adh_short"/>
    <property type="match status" value="2"/>
</dbReference>
<comment type="caution">
    <text evidence="12">The sequence shown here is derived from an EMBL/GenBank/DDBJ whole genome shotgun (WGS) entry which is preliminary data.</text>
</comment>
<dbReference type="Proteomes" id="UP000245609">
    <property type="component" value="Unassembled WGS sequence"/>
</dbReference>
<evidence type="ECO:0000256" key="5">
    <source>
        <dbReference type="ARBA" id="ARBA00022857"/>
    </source>
</evidence>
<dbReference type="Gene3D" id="3.10.129.10">
    <property type="entry name" value="Hotdog Thioesterase"/>
    <property type="match status" value="2"/>
</dbReference>
<keyword evidence="5" id="KW-0521">NADP</keyword>
<keyword evidence="13" id="KW-1185">Reference proteome</keyword>
<dbReference type="InterPro" id="IPR020904">
    <property type="entry name" value="Sc_DH/Rdtase_CS"/>
</dbReference>
<evidence type="ECO:0000256" key="6">
    <source>
        <dbReference type="ARBA" id="ARBA00023002"/>
    </source>
</evidence>
<gene>
    <name evidence="12" type="ORF">BB560_002896</name>
</gene>
<dbReference type="UniPathway" id="UPA00659"/>
<dbReference type="InterPro" id="IPR002347">
    <property type="entry name" value="SDR_fam"/>
</dbReference>
<dbReference type="GO" id="GO:0016853">
    <property type="term" value="F:isomerase activity"/>
    <property type="evidence" value="ECO:0007669"/>
    <property type="project" value="UniProtKB-KW"/>
</dbReference>
<dbReference type="PANTHER" id="PTHR45024:SF2">
    <property type="entry name" value="SCP2 DOMAIN-CONTAINING PROTEIN"/>
    <property type="match status" value="1"/>
</dbReference>
<accession>A0A2T9ZDI4</accession>
<proteinExistence type="inferred from homology"/>
<keyword evidence="8" id="KW-0576">Peroxisome</keyword>
<comment type="similarity">
    <text evidence="3">Belongs to the short-chain dehydrogenases/reductases (SDR) family.</text>
</comment>
<keyword evidence="10" id="KW-0456">Lyase</keyword>
<comment type="subcellular location">
    <subcellularLocation>
        <location evidence="1">Peroxisome</location>
    </subcellularLocation>
</comment>
<dbReference type="GO" id="GO:0005777">
    <property type="term" value="C:peroxisome"/>
    <property type="evidence" value="ECO:0007669"/>
    <property type="project" value="UniProtKB-SubCell"/>
</dbReference>
<dbReference type="SUPFAM" id="SSF51735">
    <property type="entry name" value="NAD(P)-binding Rossmann-fold domains"/>
    <property type="match status" value="2"/>
</dbReference>
<dbReference type="OrthoDB" id="60204at2759"/>
<evidence type="ECO:0000256" key="1">
    <source>
        <dbReference type="ARBA" id="ARBA00004275"/>
    </source>
</evidence>
<keyword evidence="9" id="KW-0413">Isomerase</keyword>